<protein>
    <submittedName>
        <fullName evidence="1">Uncharacterized protein</fullName>
    </submittedName>
</protein>
<dbReference type="OrthoDB" id="27483at2759"/>
<dbReference type="eggNOG" id="ENOG502S0B1">
    <property type="taxonomic scope" value="Eukaryota"/>
</dbReference>
<dbReference type="InParanoid" id="B2W9M8"/>
<dbReference type="EMBL" id="DS231620">
    <property type="protein sequence ID" value="EDU49606.1"/>
    <property type="molecule type" value="Genomic_DNA"/>
</dbReference>
<dbReference type="KEGG" id="ptrr:6344950"/>
<organism evidence="1 2">
    <name type="scientific">Pyrenophora tritici-repentis (strain Pt-1C-BFP)</name>
    <name type="common">Wheat tan spot fungus</name>
    <name type="synonym">Drechslera tritici-repentis</name>
    <dbReference type="NCBI Taxonomy" id="426418"/>
    <lineage>
        <taxon>Eukaryota</taxon>
        <taxon>Fungi</taxon>
        <taxon>Dikarya</taxon>
        <taxon>Ascomycota</taxon>
        <taxon>Pezizomycotina</taxon>
        <taxon>Dothideomycetes</taxon>
        <taxon>Pleosporomycetidae</taxon>
        <taxon>Pleosporales</taxon>
        <taxon>Pleosporineae</taxon>
        <taxon>Pleosporaceae</taxon>
        <taxon>Pyrenophora</taxon>
    </lineage>
</organism>
<dbReference type="AlphaFoldDB" id="B2W9M8"/>
<sequence length="400" mass="44833">MAEQQEIDAATTPHDATESIVQVLSEVLKHPTYACGGTIEYTSDIDVHWDSAGSTERLVIRHNECGPEPDALEKLLQDAIPADSAVRGKEVTDETYRKAFELDASTFCTNFSPYEAGIIDFIGQGLLPKSPCESQAYYEAELHRLNIGHHLYLAFICHSTAFDWAGPARNIQWVAFYDDCEPEVLEIISGYRITLMYNLYVRRGLGELAGYTDAMNVQQLPLYQLVKAAMDEPSFMPKGGVLGKYCSHDYGHASDLGFETLPDAFKGADMMAYEVFRTLRLTTHVCPVLYIDEGMKWVLDKEEEELEIEDRVGALARIGNTLSKPEIDVYRLAESLGGTLDHYSHELWKVNWLNDPTPDTANIQFACCYSGSDVDGLYSHCALLVNILAYNKRLDLLSRL</sequence>
<dbReference type="Proteomes" id="UP000001471">
    <property type="component" value="Unassembled WGS sequence"/>
</dbReference>
<reference evidence="2" key="1">
    <citation type="journal article" date="2013" name="G3 (Bethesda)">
        <title>Comparative genomics of a plant-pathogenic fungus, Pyrenophora tritici-repentis, reveals transduplication and the impact of repeat elements on pathogenicity and population divergence.</title>
        <authorList>
            <person name="Manning V.A."/>
            <person name="Pandelova I."/>
            <person name="Dhillon B."/>
            <person name="Wilhelm L.J."/>
            <person name="Goodwin S.B."/>
            <person name="Berlin A.M."/>
            <person name="Figueroa M."/>
            <person name="Freitag M."/>
            <person name="Hane J.K."/>
            <person name="Henrissat B."/>
            <person name="Holman W.H."/>
            <person name="Kodira C.D."/>
            <person name="Martin J."/>
            <person name="Oliver R.P."/>
            <person name="Robbertse B."/>
            <person name="Schackwitz W."/>
            <person name="Schwartz D.C."/>
            <person name="Spatafora J.W."/>
            <person name="Turgeon B.G."/>
            <person name="Yandava C."/>
            <person name="Young S."/>
            <person name="Zhou S."/>
            <person name="Zeng Q."/>
            <person name="Grigoriev I.V."/>
            <person name="Ma L.-J."/>
            <person name="Ciuffetti L.M."/>
        </authorList>
    </citation>
    <scope>NUCLEOTIDE SEQUENCE [LARGE SCALE GENOMIC DNA]</scope>
    <source>
        <strain evidence="2">Pt-1C-BFP</strain>
    </source>
</reference>
<name>B2W9M8_PYRTR</name>
<accession>B2W9M8</accession>
<dbReference type="GeneID" id="6344950"/>
<evidence type="ECO:0000313" key="2">
    <source>
        <dbReference type="Proteomes" id="UP000001471"/>
    </source>
</evidence>
<gene>
    <name evidence="1" type="ORF">PTRG_06686</name>
</gene>
<dbReference type="PANTHER" id="PTHR33099:SF7">
    <property type="entry name" value="MYND-TYPE DOMAIN-CONTAINING PROTEIN"/>
    <property type="match status" value="1"/>
</dbReference>
<dbReference type="HOGENOM" id="CLU_019613_1_1_1"/>
<evidence type="ECO:0000313" key="1">
    <source>
        <dbReference type="EMBL" id="EDU49606.1"/>
    </source>
</evidence>
<proteinExistence type="predicted"/>
<dbReference type="PANTHER" id="PTHR33099">
    <property type="entry name" value="FE2OG DIOXYGENASE DOMAIN-CONTAINING PROTEIN"/>
    <property type="match status" value="1"/>
</dbReference>